<dbReference type="InterPro" id="IPR017846">
    <property type="entry name" value="Nict_dMeBzImd_PRibTrfase_bact"/>
</dbReference>
<evidence type="ECO:0000256" key="10">
    <source>
        <dbReference type="ARBA" id="ARBA00047340"/>
    </source>
</evidence>
<dbReference type="EMBL" id="FOOK01000001">
    <property type="protein sequence ID" value="SFF64135.1"/>
    <property type="molecule type" value="Genomic_DNA"/>
</dbReference>
<feature type="active site" description="Proton acceptor" evidence="11">
    <location>
        <position position="317"/>
    </location>
</feature>
<evidence type="ECO:0000256" key="6">
    <source>
        <dbReference type="ARBA" id="ARBA00022573"/>
    </source>
</evidence>
<sequence>MKRWKQIRGRIRRPDPEIRRKALRHWNNLTKPLGSLGRLEETAIRLAGITGEVVPDLSRKAVLVMCGDHGVAEEGVSAYPQEVTGLMIDNFARGGAAINVLARRFGAELVVVDVGSKAKKLPPSVIDRRVRPGTANMTAGPAMTREEALQALDVGIDRVEELVRGGVRMIAIGEMGIGNTTAGTAIAAVFTGRPVEVLTGRGTGIDDRAVLRKREAIRRAIEVNRPDPADPIGVLAKVGGLEIAGMAGAVLGAAAAGIPVVLDGMISTAAALAAARLLPEASEYLFASHLSAEPAHRFMLEELGLRPLIDAEMRLGEGTGAVLCFPLIDGALSLAREMATFADLGLAGPAEERAQHESDS</sequence>
<evidence type="ECO:0000256" key="1">
    <source>
        <dbReference type="ARBA" id="ARBA00002197"/>
    </source>
</evidence>
<dbReference type="SUPFAM" id="SSF52733">
    <property type="entry name" value="Nicotinate mononucleotide:5,6-dimethylbenzimidazole phosphoribosyltransferase (CobT)"/>
    <property type="match status" value="1"/>
</dbReference>
<evidence type="ECO:0000313" key="12">
    <source>
        <dbReference type="EMBL" id="SFF64135.1"/>
    </source>
</evidence>
<dbReference type="InterPro" id="IPR003200">
    <property type="entry name" value="Nict_dMeBzImd_PRibTrfase"/>
</dbReference>
<dbReference type="GO" id="GO:0008939">
    <property type="term" value="F:nicotinate-nucleotide-dimethylbenzimidazole phosphoribosyltransferase activity"/>
    <property type="evidence" value="ECO:0007669"/>
    <property type="project" value="UniProtKB-UniRule"/>
</dbReference>
<evidence type="ECO:0000256" key="2">
    <source>
        <dbReference type="ARBA" id="ARBA00005049"/>
    </source>
</evidence>
<comment type="catalytic activity">
    <reaction evidence="10 11">
        <text>5,6-dimethylbenzimidazole + nicotinate beta-D-ribonucleotide = alpha-ribazole 5'-phosphate + nicotinate + H(+)</text>
        <dbReference type="Rhea" id="RHEA:11196"/>
        <dbReference type="ChEBI" id="CHEBI:15378"/>
        <dbReference type="ChEBI" id="CHEBI:15890"/>
        <dbReference type="ChEBI" id="CHEBI:32544"/>
        <dbReference type="ChEBI" id="CHEBI:57502"/>
        <dbReference type="ChEBI" id="CHEBI:57918"/>
        <dbReference type="EC" id="2.4.2.21"/>
    </reaction>
</comment>
<dbReference type="UniPathway" id="UPA00061">
    <property type="reaction ID" value="UER00516"/>
</dbReference>
<dbReference type="AlphaFoldDB" id="A0A1I2KAR1"/>
<dbReference type="FunFam" id="3.40.50.10210:FF:000001">
    <property type="entry name" value="Nicotinate-nucleotide--dimethylbenzimidazole phosphoribosyltransferase"/>
    <property type="match status" value="1"/>
</dbReference>
<dbReference type="InterPro" id="IPR036087">
    <property type="entry name" value="Nict_dMeBzImd_PRibTrfase_sf"/>
</dbReference>
<dbReference type="InterPro" id="IPR023195">
    <property type="entry name" value="Nict_dMeBzImd_PRibTrfase_N"/>
</dbReference>
<protein>
    <recommendedName>
        <fullName evidence="5 11">Nicotinate-nucleotide--dimethylbenzimidazole phosphoribosyltransferase</fullName>
        <shortName evidence="11">NN:DBI PRT</shortName>
        <ecNumber evidence="4 11">2.4.2.21</ecNumber>
    </recommendedName>
    <alternativeName>
        <fullName evidence="9 11">N(1)-alpha-phosphoribosyltransferase</fullName>
    </alternativeName>
</protein>
<accession>A0A1I2KAR1</accession>
<keyword evidence="8 11" id="KW-0808">Transferase</keyword>
<dbReference type="STRING" id="201973.SAMN04488025_101122"/>
<evidence type="ECO:0000256" key="8">
    <source>
        <dbReference type="ARBA" id="ARBA00022679"/>
    </source>
</evidence>
<gene>
    <name evidence="11" type="primary">cobT</name>
    <name evidence="12" type="ORF">SAMN04488025_101122</name>
</gene>
<dbReference type="Pfam" id="PF02277">
    <property type="entry name" value="DBI_PRT"/>
    <property type="match status" value="1"/>
</dbReference>
<comment type="similarity">
    <text evidence="3 11">Belongs to the CobT family.</text>
</comment>
<dbReference type="CDD" id="cd02439">
    <property type="entry name" value="DMB-PRT_CobT"/>
    <property type="match status" value="1"/>
</dbReference>
<dbReference type="Proteomes" id="UP000198661">
    <property type="component" value="Unassembled WGS sequence"/>
</dbReference>
<evidence type="ECO:0000256" key="11">
    <source>
        <dbReference type="HAMAP-Rule" id="MF_00230"/>
    </source>
</evidence>
<comment type="pathway">
    <text evidence="2 11">Nucleoside biosynthesis; alpha-ribazole biosynthesis; alpha-ribazole from 5,6-dimethylbenzimidazole: step 1/2.</text>
</comment>
<dbReference type="Gene3D" id="3.40.50.10210">
    <property type="match status" value="1"/>
</dbReference>
<evidence type="ECO:0000256" key="9">
    <source>
        <dbReference type="ARBA" id="ARBA00030686"/>
    </source>
</evidence>
<keyword evidence="13" id="KW-1185">Reference proteome</keyword>
<keyword evidence="6 11" id="KW-0169">Cobalamin biosynthesis</keyword>
<evidence type="ECO:0000256" key="5">
    <source>
        <dbReference type="ARBA" id="ARBA00015486"/>
    </source>
</evidence>
<evidence type="ECO:0000313" key="13">
    <source>
        <dbReference type="Proteomes" id="UP000198661"/>
    </source>
</evidence>
<dbReference type="PANTHER" id="PTHR43463">
    <property type="entry name" value="NICOTINATE-NUCLEOTIDE--DIMETHYLBENZIMIDAZOLE PHOSPHORIBOSYLTRANSFERASE"/>
    <property type="match status" value="1"/>
</dbReference>
<organism evidence="12 13">
    <name type="scientific">Planifilum fulgidum</name>
    <dbReference type="NCBI Taxonomy" id="201973"/>
    <lineage>
        <taxon>Bacteria</taxon>
        <taxon>Bacillati</taxon>
        <taxon>Bacillota</taxon>
        <taxon>Bacilli</taxon>
        <taxon>Bacillales</taxon>
        <taxon>Thermoactinomycetaceae</taxon>
        <taxon>Planifilum</taxon>
    </lineage>
</organism>
<dbReference type="PANTHER" id="PTHR43463:SF1">
    <property type="entry name" value="NICOTINATE-NUCLEOTIDE--DIMETHYLBENZIMIDAZOLE PHOSPHORIBOSYLTRANSFERASE"/>
    <property type="match status" value="1"/>
</dbReference>
<evidence type="ECO:0000256" key="3">
    <source>
        <dbReference type="ARBA" id="ARBA00007110"/>
    </source>
</evidence>
<evidence type="ECO:0000256" key="4">
    <source>
        <dbReference type="ARBA" id="ARBA00011991"/>
    </source>
</evidence>
<evidence type="ECO:0000256" key="7">
    <source>
        <dbReference type="ARBA" id="ARBA00022676"/>
    </source>
</evidence>
<dbReference type="HAMAP" id="MF_00230">
    <property type="entry name" value="CobT"/>
    <property type="match status" value="1"/>
</dbReference>
<dbReference type="NCBIfam" id="NF000996">
    <property type="entry name" value="PRK00105.1"/>
    <property type="match status" value="1"/>
</dbReference>
<proteinExistence type="inferred from homology"/>
<dbReference type="EC" id="2.4.2.21" evidence="4 11"/>
<keyword evidence="7 11" id="KW-0328">Glycosyltransferase</keyword>
<dbReference type="GO" id="GO:0009236">
    <property type="term" value="P:cobalamin biosynthetic process"/>
    <property type="evidence" value="ECO:0007669"/>
    <property type="project" value="UniProtKB-UniRule"/>
</dbReference>
<dbReference type="Gene3D" id="1.10.1610.10">
    <property type="match status" value="1"/>
</dbReference>
<name>A0A1I2KAR1_9BACL</name>
<dbReference type="RefSeq" id="WP_245751947.1">
    <property type="nucleotide sequence ID" value="NZ_FOOK01000001.1"/>
</dbReference>
<dbReference type="NCBIfam" id="TIGR03160">
    <property type="entry name" value="cobT_DBIPRT"/>
    <property type="match status" value="1"/>
</dbReference>
<reference evidence="12 13" key="1">
    <citation type="submission" date="2016-10" db="EMBL/GenBank/DDBJ databases">
        <authorList>
            <person name="de Groot N.N."/>
        </authorList>
    </citation>
    <scope>NUCLEOTIDE SEQUENCE [LARGE SCALE GENOMIC DNA]</scope>
    <source>
        <strain evidence="12 13">DSM 44945</strain>
    </source>
</reference>
<comment type="function">
    <text evidence="1 11">Catalyzes the synthesis of alpha-ribazole-5'-phosphate from nicotinate mononucleotide (NAMN) and 5,6-dimethylbenzimidazole (DMB).</text>
</comment>